<sequence>EVRPSQGRLFHHPVRHSRRPQDPHQGDGGDLTCRNICICAAIRHEPAVRRPAGDREGRGCGVRGRRPDVRRAPVRARGAVAGLQSGALRLDEGRRHCWSRVH</sequence>
<accession>A0A0P0XUE6</accession>
<reference evidence="3" key="1">
    <citation type="journal article" date="2005" name="Nature">
        <title>The map-based sequence of the rice genome.</title>
        <authorList>
            <consortium name="International rice genome sequencing project (IRGSP)"/>
            <person name="Matsumoto T."/>
            <person name="Wu J."/>
            <person name="Kanamori H."/>
            <person name="Katayose Y."/>
            <person name="Fujisawa M."/>
            <person name="Namiki N."/>
            <person name="Mizuno H."/>
            <person name="Yamamoto K."/>
            <person name="Antonio B.A."/>
            <person name="Baba T."/>
            <person name="Sakata K."/>
            <person name="Nagamura Y."/>
            <person name="Aoki H."/>
            <person name="Arikawa K."/>
            <person name="Arita K."/>
            <person name="Bito T."/>
            <person name="Chiden Y."/>
            <person name="Fujitsuka N."/>
            <person name="Fukunaka R."/>
            <person name="Hamada M."/>
            <person name="Harada C."/>
            <person name="Hayashi A."/>
            <person name="Hijishita S."/>
            <person name="Honda M."/>
            <person name="Hosokawa S."/>
            <person name="Ichikawa Y."/>
            <person name="Idonuma A."/>
            <person name="Iijima M."/>
            <person name="Ikeda M."/>
            <person name="Ikeno M."/>
            <person name="Ito K."/>
            <person name="Ito S."/>
            <person name="Ito T."/>
            <person name="Ito Y."/>
            <person name="Ito Y."/>
            <person name="Iwabuchi A."/>
            <person name="Kamiya K."/>
            <person name="Karasawa W."/>
            <person name="Kurita K."/>
            <person name="Katagiri S."/>
            <person name="Kikuta A."/>
            <person name="Kobayashi H."/>
            <person name="Kobayashi N."/>
            <person name="Machita K."/>
            <person name="Maehara T."/>
            <person name="Masukawa M."/>
            <person name="Mizubayashi T."/>
            <person name="Mukai Y."/>
            <person name="Nagasaki H."/>
            <person name="Nagata Y."/>
            <person name="Naito S."/>
            <person name="Nakashima M."/>
            <person name="Nakama Y."/>
            <person name="Nakamichi Y."/>
            <person name="Nakamura M."/>
            <person name="Meguro A."/>
            <person name="Negishi M."/>
            <person name="Ohta I."/>
            <person name="Ohta T."/>
            <person name="Okamoto M."/>
            <person name="Ono N."/>
            <person name="Saji S."/>
            <person name="Sakaguchi M."/>
            <person name="Sakai K."/>
            <person name="Shibata M."/>
            <person name="Shimokawa T."/>
            <person name="Song J."/>
            <person name="Takazaki Y."/>
            <person name="Terasawa K."/>
            <person name="Tsugane M."/>
            <person name="Tsuji K."/>
            <person name="Ueda S."/>
            <person name="Waki K."/>
            <person name="Yamagata H."/>
            <person name="Yamamoto M."/>
            <person name="Yamamoto S."/>
            <person name="Yamane H."/>
            <person name="Yoshiki S."/>
            <person name="Yoshihara R."/>
            <person name="Yukawa K."/>
            <person name="Zhong H."/>
            <person name="Yano M."/>
            <person name="Yuan Q."/>
            <person name="Ouyang S."/>
            <person name="Liu J."/>
            <person name="Jones K.M."/>
            <person name="Gansberger K."/>
            <person name="Moffat K."/>
            <person name="Hill J."/>
            <person name="Bera J."/>
            <person name="Fadrosh D."/>
            <person name="Jin S."/>
            <person name="Johri S."/>
            <person name="Kim M."/>
            <person name="Overton L."/>
            <person name="Reardon M."/>
            <person name="Tsitrin T."/>
            <person name="Vuong H."/>
            <person name="Weaver B."/>
            <person name="Ciecko A."/>
            <person name="Tallon L."/>
            <person name="Jackson J."/>
            <person name="Pai G."/>
            <person name="Aken S.V."/>
            <person name="Utterback T."/>
            <person name="Reidmuller S."/>
            <person name="Feldblyum T."/>
            <person name="Hsiao J."/>
            <person name="Zismann V."/>
            <person name="Iobst S."/>
            <person name="de Vazeille A.R."/>
            <person name="Buell C.R."/>
            <person name="Ying K."/>
            <person name="Li Y."/>
            <person name="Lu T."/>
            <person name="Huang Y."/>
            <person name="Zhao Q."/>
            <person name="Feng Q."/>
            <person name="Zhang L."/>
            <person name="Zhu J."/>
            <person name="Weng Q."/>
            <person name="Mu J."/>
            <person name="Lu Y."/>
            <person name="Fan D."/>
            <person name="Liu Y."/>
            <person name="Guan J."/>
            <person name="Zhang Y."/>
            <person name="Yu S."/>
            <person name="Liu X."/>
            <person name="Zhang Y."/>
            <person name="Hong G."/>
            <person name="Han B."/>
            <person name="Choisne N."/>
            <person name="Demange N."/>
            <person name="Orjeda G."/>
            <person name="Samain S."/>
            <person name="Cattolico L."/>
            <person name="Pelletier E."/>
            <person name="Couloux A."/>
            <person name="Segurens B."/>
            <person name="Wincker P."/>
            <person name="D'Hont A."/>
            <person name="Scarpelli C."/>
            <person name="Weissenbach J."/>
            <person name="Salanoubat M."/>
            <person name="Quetier F."/>
            <person name="Yu Y."/>
            <person name="Kim H.R."/>
            <person name="Rambo T."/>
            <person name="Currie J."/>
            <person name="Collura K."/>
            <person name="Luo M."/>
            <person name="Yang T."/>
            <person name="Ammiraju J.S.S."/>
            <person name="Engler F."/>
            <person name="Soderlund C."/>
            <person name="Wing R.A."/>
            <person name="Palmer L.E."/>
            <person name="de la Bastide M."/>
            <person name="Spiegel L."/>
            <person name="Nascimento L."/>
            <person name="Zutavern T."/>
            <person name="O'Shaughnessy A."/>
            <person name="Dike S."/>
            <person name="Dedhia N."/>
            <person name="Preston R."/>
            <person name="Balija V."/>
            <person name="McCombie W.R."/>
            <person name="Chow T."/>
            <person name="Chen H."/>
            <person name="Chung M."/>
            <person name="Chen C."/>
            <person name="Shaw J."/>
            <person name="Wu H."/>
            <person name="Hsiao K."/>
            <person name="Chao Y."/>
            <person name="Chu M."/>
            <person name="Cheng C."/>
            <person name="Hour A."/>
            <person name="Lee P."/>
            <person name="Lin S."/>
            <person name="Lin Y."/>
            <person name="Liou J."/>
            <person name="Liu S."/>
            <person name="Hsing Y."/>
            <person name="Raghuvanshi S."/>
            <person name="Mohanty A."/>
            <person name="Bharti A.K."/>
            <person name="Gaur A."/>
            <person name="Gupta V."/>
            <person name="Kumar D."/>
            <person name="Ravi V."/>
            <person name="Vij S."/>
            <person name="Kapur A."/>
            <person name="Khurana P."/>
            <person name="Khurana P."/>
            <person name="Khurana J.P."/>
            <person name="Tyagi A.K."/>
            <person name="Gaikwad K."/>
            <person name="Singh A."/>
            <person name="Dalal V."/>
            <person name="Srivastava S."/>
            <person name="Dixit A."/>
            <person name="Pal A.K."/>
            <person name="Ghazi I.A."/>
            <person name="Yadav M."/>
            <person name="Pandit A."/>
            <person name="Bhargava A."/>
            <person name="Sureshbabu K."/>
            <person name="Batra K."/>
            <person name="Sharma T.R."/>
            <person name="Mohapatra T."/>
            <person name="Singh N.K."/>
            <person name="Messing J."/>
            <person name="Nelson A.B."/>
            <person name="Fuks G."/>
            <person name="Kavchok S."/>
            <person name="Keizer G."/>
            <person name="Linton E."/>
            <person name="Llaca V."/>
            <person name="Song R."/>
            <person name="Tanyolac B."/>
            <person name="Young S."/>
            <person name="Ho-Il K."/>
            <person name="Hahn J.H."/>
            <person name="Sangsakoo G."/>
            <person name="Vanavichit A."/>
            <person name="de Mattos Luiz.A.T."/>
            <person name="Zimmer P.D."/>
            <person name="Malone G."/>
            <person name="Dellagostin O."/>
            <person name="de Oliveira A.C."/>
            <person name="Bevan M."/>
            <person name="Bancroft I."/>
            <person name="Minx P."/>
            <person name="Cordum H."/>
            <person name="Wilson R."/>
            <person name="Cheng Z."/>
            <person name="Jin W."/>
            <person name="Jiang J."/>
            <person name="Leong S.A."/>
            <person name="Iwama H."/>
            <person name="Gojobori T."/>
            <person name="Itoh T."/>
            <person name="Niimura Y."/>
            <person name="Fujii Y."/>
            <person name="Habara T."/>
            <person name="Sakai H."/>
            <person name="Sato Y."/>
            <person name="Wilson G."/>
            <person name="Kumar K."/>
            <person name="McCouch S."/>
            <person name="Juretic N."/>
            <person name="Hoen D."/>
            <person name="Wright S."/>
            <person name="Bruskiewich R."/>
            <person name="Bureau T."/>
            <person name="Miyao A."/>
            <person name="Hirochika H."/>
            <person name="Nishikawa T."/>
            <person name="Kadowaki K."/>
            <person name="Sugiura M."/>
            <person name="Burr B."/>
            <person name="Sasaki T."/>
        </authorList>
    </citation>
    <scope>NUCLEOTIDE SEQUENCE [LARGE SCALE GENOMIC DNA]</scope>
    <source>
        <strain evidence="3">cv. Nipponbare</strain>
    </source>
</reference>
<dbReference type="Gramene" id="Os10t0428500-01">
    <property type="protein sequence ID" value="Os10t0428500-01"/>
    <property type="gene ID" value="Os10g0428500"/>
</dbReference>
<dbReference type="AlphaFoldDB" id="A0A0P0XUE6"/>
<keyword evidence="3" id="KW-1185">Reference proteome</keyword>
<evidence type="ECO:0000313" key="3">
    <source>
        <dbReference type="Proteomes" id="UP000059680"/>
    </source>
</evidence>
<dbReference type="PaxDb" id="39947-A0A0P0XUE6"/>
<feature type="compositionally biased region" description="Basic residues" evidence="1">
    <location>
        <begin position="9"/>
        <end position="18"/>
    </location>
</feature>
<feature type="region of interest" description="Disordered" evidence="1">
    <location>
        <begin position="1"/>
        <end position="29"/>
    </location>
</feature>
<gene>
    <name evidence="2" type="ordered locus">Os10g0428500</name>
    <name evidence="2" type="ORF">OSNPB_100428500</name>
</gene>
<dbReference type="InParanoid" id="A0A0P0XUE6"/>
<proteinExistence type="predicted"/>
<reference evidence="2 3" key="2">
    <citation type="journal article" date="2013" name="Plant Cell Physiol.">
        <title>Rice Annotation Project Database (RAP-DB): an integrative and interactive database for rice genomics.</title>
        <authorList>
            <person name="Sakai H."/>
            <person name="Lee S.S."/>
            <person name="Tanaka T."/>
            <person name="Numa H."/>
            <person name="Kim J."/>
            <person name="Kawahara Y."/>
            <person name="Wakimoto H."/>
            <person name="Yang C.C."/>
            <person name="Iwamoto M."/>
            <person name="Abe T."/>
            <person name="Yamada Y."/>
            <person name="Muto A."/>
            <person name="Inokuchi H."/>
            <person name="Ikemura T."/>
            <person name="Matsumoto T."/>
            <person name="Sasaki T."/>
            <person name="Itoh T."/>
        </authorList>
    </citation>
    <scope>NUCLEOTIDE SEQUENCE [LARGE SCALE GENOMIC DNA]</scope>
    <source>
        <strain evidence="3">cv. Nipponbare</strain>
    </source>
</reference>
<feature type="non-terminal residue" evidence="2">
    <location>
        <position position="1"/>
    </location>
</feature>
<evidence type="ECO:0000256" key="1">
    <source>
        <dbReference type="SAM" id="MobiDB-lite"/>
    </source>
</evidence>
<reference evidence="2 3" key="3">
    <citation type="journal article" date="2013" name="Rice">
        <title>Improvement of the Oryza sativa Nipponbare reference genome using next generation sequence and optical map data.</title>
        <authorList>
            <person name="Kawahara Y."/>
            <person name="de la Bastide M."/>
            <person name="Hamilton J.P."/>
            <person name="Kanamori H."/>
            <person name="McCombie W.R."/>
            <person name="Ouyang S."/>
            <person name="Schwartz D.C."/>
            <person name="Tanaka T."/>
            <person name="Wu J."/>
            <person name="Zhou S."/>
            <person name="Childs K.L."/>
            <person name="Davidson R.M."/>
            <person name="Lin H."/>
            <person name="Quesada-Ocampo L."/>
            <person name="Vaillancourt B."/>
            <person name="Sakai H."/>
            <person name="Lee S.S."/>
            <person name="Kim J."/>
            <person name="Numa H."/>
            <person name="Itoh T."/>
            <person name="Buell C.R."/>
            <person name="Matsumoto T."/>
        </authorList>
    </citation>
    <scope>NUCLEOTIDE SEQUENCE [LARGE SCALE GENOMIC DNA]</scope>
    <source>
        <strain evidence="3">cv. Nipponbare</strain>
    </source>
</reference>
<name>A0A0P0XUE6_ORYSJ</name>
<protein>
    <submittedName>
        <fullName evidence="2">Os10g0428500 protein</fullName>
    </submittedName>
</protein>
<evidence type="ECO:0000313" key="2">
    <source>
        <dbReference type="EMBL" id="BAT10939.1"/>
    </source>
</evidence>
<dbReference type="Proteomes" id="UP000059680">
    <property type="component" value="Chromosome 10"/>
</dbReference>
<organism evidence="2 3">
    <name type="scientific">Oryza sativa subsp. japonica</name>
    <name type="common">Rice</name>
    <dbReference type="NCBI Taxonomy" id="39947"/>
    <lineage>
        <taxon>Eukaryota</taxon>
        <taxon>Viridiplantae</taxon>
        <taxon>Streptophyta</taxon>
        <taxon>Embryophyta</taxon>
        <taxon>Tracheophyta</taxon>
        <taxon>Spermatophyta</taxon>
        <taxon>Magnoliopsida</taxon>
        <taxon>Liliopsida</taxon>
        <taxon>Poales</taxon>
        <taxon>Poaceae</taxon>
        <taxon>BOP clade</taxon>
        <taxon>Oryzoideae</taxon>
        <taxon>Oryzeae</taxon>
        <taxon>Oryzinae</taxon>
        <taxon>Oryza</taxon>
        <taxon>Oryza sativa</taxon>
    </lineage>
</organism>
<dbReference type="EMBL" id="AP014966">
    <property type="protein sequence ID" value="BAT10939.1"/>
    <property type="molecule type" value="Genomic_DNA"/>
</dbReference>